<protein>
    <submittedName>
        <fullName evidence="3">Uncharacterized protein</fullName>
    </submittedName>
</protein>
<organism evidence="3">
    <name type="scientific">marine sediment metagenome</name>
    <dbReference type="NCBI Taxonomy" id="412755"/>
    <lineage>
        <taxon>unclassified sequences</taxon>
        <taxon>metagenomes</taxon>
        <taxon>ecological metagenomes</taxon>
    </lineage>
</organism>
<dbReference type="CDD" id="cd14727">
    <property type="entry name" value="ChanN-like"/>
    <property type="match status" value="1"/>
</dbReference>
<sequence>MTIKKITAISIFLLTFSILYGQEKEDKILLLKIGDKKLKDKTINVSAGKIYSAREGSHISFQKMIKEMKESEFIYVGETHNSLPMHDIQSKIIQALYEQDRNLSIGLEMFPVSFQEALNKWSMAILSQDEFIRESRWYVNWNFNFGFYEKIFNLAKNNKIPLYALNAPRSIIRKIRMKGWDKLSEDEKIAVPKPDVSHEEHRILIRTIFESMEFPHQMKNGDLDMVFEGLYRAQSAWDEVMAFNALQSRGREGRKMVVLVGSGHLLYNLGINRRAYEKNRLPLKTVICVVIPEGKKSIKVARSLADYVWGINEEKMPIFPSIGLSFKKFDRLDNLVIERKPIDGISKNANFEKGDVVLSVDGKSFYDINELRIYLAEFNWEDEVKFCLLRNAQQLEVLLKFQPPEKKEKGS</sequence>
<dbReference type="Gene3D" id="2.30.42.10">
    <property type="match status" value="1"/>
</dbReference>
<dbReference type="InterPro" id="IPR001478">
    <property type="entry name" value="PDZ"/>
</dbReference>
<dbReference type="Pfam" id="PF04187">
    <property type="entry name" value="Cofac_haem_bdg"/>
    <property type="match status" value="1"/>
</dbReference>
<dbReference type="SUPFAM" id="SSF50156">
    <property type="entry name" value="PDZ domain-like"/>
    <property type="match status" value="1"/>
</dbReference>
<evidence type="ECO:0000313" key="3">
    <source>
        <dbReference type="EMBL" id="KKN54497.1"/>
    </source>
</evidence>
<dbReference type="InterPro" id="IPR007314">
    <property type="entry name" value="Cofac_haem-bd_dom"/>
</dbReference>
<gene>
    <name evidence="3" type="ORF">LCGC14_0591730</name>
</gene>
<dbReference type="AlphaFoldDB" id="A0A0F9RX38"/>
<proteinExistence type="predicted"/>
<dbReference type="EMBL" id="LAZR01000926">
    <property type="protein sequence ID" value="KKN54497.1"/>
    <property type="molecule type" value="Genomic_DNA"/>
</dbReference>
<name>A0A0F9RX38_9ZZZZ</name>
<evidence type="ECO:0000259" key="2">
    <source>
        <dbReference type="Pfam" id="PF13180"/>
    </source>
</evidence>
<dbReference type="Gene3D" id="3.40.50.11550">
    <property type="match status" value="1"/>
</dbReference>
<reference evidence="3" key="1">
    <citation type="journal article" date="2015" name="Nature">
        <title>Complex archaea that bridge the gap between prokaryotes and eukaryotes.</title>
        <authorList>
            <person name="Spang A."/>
            <person name="Saw J.H."/>
            <person name="Jorgensen S.L."/>
            <person name="Zaremba-Niedzwiedzka K."/>
            <person name="Martijn J."/>
            <person name="Lind A.E."/>
            <person name="van Eijk R."/>
            <person name="Schleper C."/>
            <person name="Guy L."/>
            <person name="Ettema T.J."/>
        </authorList>
    </citation>
    <scope>NUCLEOTIDE SEQUENCE</scope>
</reference>
<accession>A0A0F9RX38</accession>
<comment type="caution">
    <text evidence="3">The sequence shown here is derived from an EMBL/GenBank/DDBJ whole genome shotgun (WGS) entry which is preliminary data.</text>
</comment>
<dbReference type="SUPFAM" id="SSF159501">
    <property type="entry name" value="EreA/ChaN-like"/>
    <property type="match status" value="1"/>
</dbReference>
<feature type="domain" description="PDZ" evidence="2">
    <location>
        <begin position="321"/>
        <end position="399"/>
    </location>
</feature>
<feature type="domain" description="Haem-binding uptake Tiki superfamily ChaN" evidence="1">
    <location>
        <begin position="64"/>
        <end position="274"/>
    </location>
</feature>
<dbReference type="InterPro" id="IPR036034">
    <property type="entry name" value="PDZ_sf"/>
</dbReference>
<evidence type="ECO:0000259" key="1">
    <source>
        <dbReference type="Pfam" id="PF04187"/>
    </source>
</evidence>
<dbReference type="Pfam" id="PF13180">
    <property type="entry name" value="PDZ_2"/>
    <property type="match status" value="1"/>
</dbReference>